<dbReference type="Pfam" id="PF04082">
    <property type="entry name" value="Fungal_trans"/>
    <property type="match status" value="1"/>
</dbReference>
<dbReference type="GO" id="GO:0005634">
    <property type="term" value="C:nucleus"/>
    <property type="evidence" value="ECO:0007669"/>
    <property type="project" value="UniProtKB-SubCell"/>
</dbReference>
<evidence type="ECO:0000313" key="10">
    <source>
        <dbReference type="Proteomes" id="UP001152649"/>
    </source>
</evidence>
<dbReference type="GO" id="GO:0006351">
    <property type="term" value="P:DNA-templated transcription"/>
    <property type="evidence" value="ECO:0007669"/>
    <property type="project" value="InterPro"/>
</dbReference>
<dbReference type="CDD" id="cd00067">
    <property type="entry name" value="GAL4"/>
    <property type="match status" value="1"/>
</dbReference>
<dbReference type="PROSITE" id="PS00463">
    <property type="entry name" value="ZN2_CY6_FUNGAL_1"/>
    <property type="match status" value="1"/>
</dbReference>
<evidence type="ECO:0000256" key="2">
    <source>
        <dbReference type="ARBA" id="ARBA00022723"/>
    </source>
</evidence>
<dbReference type="Pfam" id="PF00172">
    <property type="entry name" value="Zn_clus"/>
    <property type="match status" value="1"/>
</dbReference>
<dbReference type="InterPro" id="IPR007219">
    <property type="entry name" value="XnlR_reg_dom"/>
</dbReference>
<evidence type="ECO:0000259" key="8">
    <source>
        <dbReference type="PROSITE" id="PS50048"/>
    </source>
</evidence>
<reference evidence="9" key="1">
    <citation type="submission" date="2021-07" db="EMBL/GenBank/DDBJ databases">
        <authorList>
            <person name="Branca A.L. A."/>
        </authorList>
    </citation>
    <scope>NUCLEOTIDE SEQUENCE</scope>
</reference>
<feature type="region of interest" description="Disordered" evidence="7">
    <location>
        <begin position="124"/>
        <end position="164"/>
    </location>
</feature>
<organism evidence="9 10">
    <name type="scientific">Penicillium salamii</name>
    <dbReference type="NCBI Taxonomy" id="1612424"/>
    <lineage>
        <taxon>Eukaryota</taxon>
        <taxon>Fungi</taxon>
        <taxon>Dikarya</taxon>
        <taxon>Ascomycota</taxon>
        <taxon>Pezizomycotina</taxon>
        <taxon>Eurotiomycetes</taxon>
        <taxon>Eurotiomycetidae</taxon>
        <taxon>Eurotiales</taxon>
        <taxon>Aspergillaceae</taxon>
        <taxon>Penicillium</taxon>
    </lineage>
</organism>
<dbReference type="GO" id="GO:0000981">
    <property type="term" value="F:DNA-binding transcription factor activity, RNA polymerase II-specific"/>
    <property type="evidence" value="ECO:0007669"/>
    <property type="project" value="InterPro"/>
</dbReference>
<name>A0A9W4I1T4_9EURO</name>
<keyword evidence="4" id="KW-0238">DNA-binding</keyword>
<dbReference type="PANTHER" id="PTHR47338">
    <property type="entry name" value="ZN(II)2CYS6 TRANSCRIPTION FACTOR (EUROFUNG)-RELATED"/>
    <property type="match status" value="1"/>
</dbReference>
<comment type="subcellular location">
    <subcellularLocation>
        <location evidence="1">Nucleus</location>
    </subcellularLocation>
</comment>
<dbReference type="InterPro" id="IPR050815">
    <property type="entry name" value="TF_fung"/>
</dbReference>
<sequence>MGAKTVWRAVWIEGQYTTRQFPPLALVKCDEKPGKCDNCSRLRLVCSGYTTSPRPPAPGDASSSDRSKRKRTYRSCTGCRASKTKCSGERPTCQRCRDKEARCVYAESSQPTWVRKINIGATNEPEFSPSVTSSPVRSSEQRKSSQDNLLGLADASPPPQPQQQQPCLLVENSELLPSSLAWLGHRLAAPHLPSPSRIRTLVDEYFNNIHPLRAFTFIHKPTFLQTLDGKLSQDYQSHALLHIICALGAQFFALNHSESVQTLPPRAVLFAGKQWARVTQRLILEALDTVTIENLMAAVLLHDYAVRQGNFANAFMLSGITTRMTQALQINLEYNTDILCRDDVEGLSVTEKESRRRLMGSCYVMDALVGSGVDQLTLMDERDIKIQLPCNERNFTQQLPCLTETLSPGS</sequence>
<evidence type="ECO:0000256" key="4">
    <source>
        <dbReference type="ARBA" id="ARBA00023125"/>
    </source>
</evidence>
<keyword evidence="3" id="KW-0805">Transcription regulation</keyword>
<dbReference type="PROSITE" id="PS50048">
    <property type="entry name" value="ZN2_CY6_FUNGAL_2"/>
    <property type="match status" value="1"/>
</dbReference>
<dbReference type="SMART" id="SM00906">
    <property type="entry name" value="Fungal_trans"/>
    <property type="match status" value="1"/>
</dbReference>
<feature type="domain" description="Zn(2)-C6 fungal-type" evidence="8">
    <location>
        <begin position="75"/>
        <end position="105"/>
    </location>
</feature>
<dbReference type="CDD" id="cd12148">
    <property type="entry name" value="fungal_TF_MHR"/>
    <property type="match status" value="1"/>
</dbReference>
<evidence type="ECO:0000313" key="9">
    <source>
        <dbReference type="EMBL" id="CAG8223826.1"/>
    </source>
</evidence>
<accession>A0A9W4I1T4</accession>
<keyword evidence="6" id="KW-0539">Nucleus</keyword>
<feature type="region of interest" description="Disordered" evidence="7">
    <location>
        <begin position="50"/>
        <end position="69"/>
    </location>
</feature>
<dbReference type="GO" id="GO:0003677">
    <property type="term" value="F:DNA binding"/>
    <property type="evidence" value="ECO:0007669"/>
    <property type="project" value="UniProtKB-KW"/>
</dbReference>
<feature type="compositionally biased region" description="Low complexity" evidence="7">
    <location>
        <begin position="128"/>
        <end position="138"/>
    </location>
</feature>
<dbReference type="GO" id="GO:0008270">
    <property type="term" value="F:zinc ion binding"/>
    <property type="evidence" value="ECO:0007669"/>
    <property type="project" value="InterPro"/>
</dbReference>
<evidence type="ECO:0000256" key="7">
    <source>
        <dbReference type="SAM" id="MobiDB-lite"/>
    </source>
</evidence>
<dbReference type="SUPFAM" id="SSF57701">
    <property type="entry name" value="Zn2/Cys6 DNA-binding domain"/>
    <property type="match status" value="1"/>
</dbReference>
<dbReference type="PANTHER" id="PTHR47338:SF7">
    <property type="entry name" value="ZN(II)2CYS6 TRANSCRIPTION FACTOR (EUROFUNG)"/>
    <property type="match status" value="1"/>
</dbReference>
<evidence type="ECO:0000256" key="6">
    <source>
        <dbReference type="ARBA" id="ARBA00023242"/>
    </source>
</evidence>
<dbReference type="SMART" id="SM00066">
    <property type="entry name" value="GAL4"/>
    <property type="match status" value="1"/>
</dbReference>
<evidence type="ECO:0000256" key="5">
    <source>
        <dbReference type="ARBA" id="ARBA00023163"/>
    </source>
</evidence>
<keyword evidence="5" id="KW-0804">Transcription</keyword>
<dbReference type="AlphaFoldDB" id="A0A9W4I1T4"/>
<protein>
    <recommendedName>
        <fullName evidence="8">Zn(2)-C6 fungal-type domain-containing protein</fullName>
    </recommendedName>
</protein>
<proteinExistence type="predicted"/>
<dbReference type="InterPro" id="IPR001138">
    <property type="entry name" value="Zn2Cys6_DnaBD"/>
</dbReference>
<comment type="caution">
    <text evidence="9">The sequence shown here is derived from an EMBL/GenBank/DDBJ whole genome shotgun (WGS) entry which is preliminary data.</text>
</comment>
<dbReference type="Proteomes" id="UP001152649">
    <property type="component" value="Unassembled WGS sequence"/>
</dbReference>
<evidence type="ECO:0000256" key="3">
    <source>
        <dbReference type="ARBA" id="ARBA00023015"/>
    </source>
</evidence>
<keyword evidence="2" id="KW-0479">Metal-binding</keyword>
<dbReference type="EMBL" id="CAJVPG010000009">
    <property type="protein sequence ID" value="CAG8223826.1"/>
    <property type="molecule type" value="Genomic_DNA"/>
</dbReference>
<dbReference type="Gene3D" id="4.10.240.10">
    <property type="entry name" value="Zn(2)-C6 fungal-type DNA-binding domain"/>
    <property type="match status" value="1"/>
</dbReference>
<evidence type="ECO:0000256" key="1">
    <source>
        <dbReference type="ARBA" id="ARBA00004123"/>
    </source>
</evidence>
<dbReference type="InterPro" id="IPR036864">
    <property type="entry name" value="Zn2-C6_fun-type_DNA-bd_sf"/>
</dbReference>
<keyword evidence="10" id="KW-1185">Reference proteome</keyword>
<gene>
    <name evidence="9" type="ORF">PSALAMII_LOCUS116</name>
</gene>
<dbReference type="OrthoDB" id="2563500at2759"/>